<reference evidence="2" key="1">
    <citation type="journal article" date="2011" name="Genome Biol.">
        <title>The draft genome of the carcinogenic human liver fluke Clonorchis sinensis.</title>
        <authorList>
            <person name="Wang X."/>
            <person name="Chen W."/>
            <person name="Huang Y."/>
            <person name="Sun J."/>
            <person name="Men J."/>
            <person name="Liu H."/>
            <person name="Luo F."/>
            <person name="Guo L."/>
            <person name="Lv X."/>
            <person name="Deng C."/>
            <person name="Zhou C."/>
            <person name="Fan Y."/>
            <person name="Li X."/>
            <person name="Huang L."/>
            <person name="Hu Y."/>
            <person name="Liang C."/>
            <person name="Hu X."/>
            <person name="Xu J."/>
            <person name="Yu X."/>
        </authorList>
    </citation>
    <scope>NUCLEOTIDE SEQUENCE [LARGE SCALE GENOMIC DNA]</scope>
    <source>
        <strain evidence="2">Henan</strain>
    </source>
</reference>
<feature type="region of interest" description="Disordered" evidence="1">
    <location>
        <begin position="1094"/>
        <end position="1122"/>
    </location>
</feature>
<feature type="compositionally biased region" description="Polar residues" evidence="1">
    <location>
        <begin position="1141"/>
        <end position="1165"/>
    </location>
</feature>
<accession>G7YHQ2</accession>
<feature type="compositionally biased region" description="Basic and acidic residues" evidence="1">
    <location>
        <begin position="1210"/>
        <end position="1225"/>
    </location>
</feature>
<evidence type="ECO:0000313" key="2">
    <source>
        <dbReference type="EMBL" id="GAA52485.1"/>
    </source>
</evidence>
<dbReference type="Proteomes" id="UP000008909">
    <property type="component" value="Unassembled WGS sequence"/>
</dbReference>
<evidence type="ECO:0000256" key="1">
    <source>
        <dbReference type="SAM" id="MobiDB-lite"/>
    </source>
</evidence>
<protein>
    <submittedName>
        <fullName evidence="2">Uncharacterized protein</fullName>
    </submittedName>
</protein>
<feature type="compositionally biased region" description="Polar residues" evidence="1">
    <location>
        <begin position="1198"/>
        <end position="1208"/>
    </location>
</feature>
<sequence length="1271" mass="143741">MPPSMVTKNCQTNLFSQQSDRSPIGNKQLDSHPEYSVACICIQYDVDALIFLVLLRCSANTWIPNTSLLGIDVSRLCRLRRDEQRSRKRNNTASKPASPGELRMIHYCIGEARAAMKDCVFLTTNDGCFKAMNIIHKVFWRLHSMAESFFTSILIGGSIAAADANTLKKLCPNELFDKPEMDRYAAVQASSTGMSKDTWALVCEPATSRWQQYRTLLPYMLQLLHNTKAADSRRGEYGARNKVDESAAFFSRVVGEFKVLGIKNVCITLNVEPFGRNPLLQLNCSSTELDFRTLAPNGLMQDEHPCKTLENRAPEQWASGLFSNCTFDFLHEHNRTDLELRFTVDVNTGKLPEAYQNGLSYDFQTWYINRLLNGNEKSCLTTSGHGQPNDGFEFILVAPFDEEVCQKITNKKFYEEHLKVKNCNLLEKSDAPIDGHILGKYNITLWEKRKPLVWFEYHDIYIFFLRELNGPEGACDHNGYWARPLFNYAIIQVRPACAGTIVGTCSPRMSDVRSSTIDTRECMLMTSSNVEVILSIPLDKMQDADYCGVHSLNFQKRAKSSQSLGGESNVLLHAVIVNHRDEHQLVDSIFPLLLRVTEHSSLVCHSHCDTTTPPSMFNESCTFTQDYPQETHLQVNLKVRVDTIKLPKDAPDDSSYDFLMWYLNWLINGGKMRCMTTFGEGQKEDIFAFILVAPYAEDFCEKYINKTFHNDKMTVTSCELLKKSENTVGGTILGKYQLVTIETWSNSQDDAHVDLRTTFLQEQNGPDVGCKYNGYWAPVQLLFTKGTKLMCTTDMPPPPGLQCLVTWQNRNFVNCSKIYPWTIHLARGEFCMVALSPTEWCVRLFKGPLVFFRRMFVTMPEQIALDYENDIICIFQTEKVFVGSYLKTRSLKNFQCSSHYFIDHEIILNWLRGGFRGRPQVATETILKRCRCFAGRFVRSLRGPGKREEKLVRTITWSGSTPVFQKDRYSIIDPFHRCLYIKGAVHSQTKKKALKTKPIPHYRITQTSLFSEALTDANTKNAAIWTKVDKELSSLNEYLAPSTPGPLAAKKFIQLSYAAIKTTTASLVNRRKILGRAVSVQKANPTIRRLSEDRSLDARKLGHSSSREEVRKRLPDGASSADPKLKAKPFVVIAPCAPESTPRQTTATPDSSFYSTTADPSNSIGSDALEEASLTWTERPKYVQLSALLSVTDVKGATVNSTPKSTTELDWDHDSQSLKPDHGEPDSPSYTQLATLIAGDSDDHTGAKERRLQPNKPYTTRQIRKLLAGFK</sequence>
<organism evidence="2 3">
    <name type="scientific">Clonorchis sinensis</name>
    <name type="common">Chinese liver fluke</name>
    <dbReference type="NCBI Taxonomy" id="79923"/>
    <lineage>
        <taxon>Eukaryota</taxon>
        <taxon>Metazoa</taxon>
        <taxon>Spiralia</taxon>
        <taxon>Lophotrochozoa</taxon>
        <taxon>Platyhelminthes</taxon>
        <taxon>Trematoda</taxon>
        <taxon>Digenea</taxon>
        <taxon>Opisthorchiida</taxon>
        <taxon>Opisthorchiata</taxon>
        <taxon>Opisthorchiidae</taxon>
        <taxon>Clonorchis</taxon>
    </lineage>
</organism>
<feature type="compositionally biased region" description="Basic and acidic residues" evidence="1">
    <location>
        <begin position="1241"/>
        <end position="1252"/>
    </location>
</feature>
<keyword evidence="3" id="KW-1185">Reference proteome</keyword>
<feature type="region of interest" description="Disordered" evidence="1">
    <location>
        <begin position="1198"/>
        <end position="1259"/>
    </location>
</feature>
<dbReference type="EMBL" id="DF143301">
    <property type="protein sequence ID" value="GAA52485.1"/>
    <property type="molecule type" value="Genomic_DNA"/>
</dbReference>
<reference key="2">
    <citation type="submission" date="2011-10" db="EMBL/GenBank/DDBJ databases">
        <title>The genome and transcriptome sequence of Clonorchis sinensis provide insights into the carcinogenic liver fluke.</title>
        <authorList>
            <person name="Wang X."/>
            <person name="Huang Y."/>
            <person name="Chen W."/>
            <person name="Liu H."/>
            <person name="Guo L."/>
            <person name="Chen Y."/>
            <person name="Luo F."/>
            <person name="Zhou W."/>
            <person name="Sun J."/>
            <person name="Mao Q."/>
            <person name="Liang P."/>
            <person name="Zhou C."/>
            <person name="Tian Y."/>
            <person name="Men J."/>
            <person name="Lv X."/>
            <person name="Huang L."/>
            <person name="Zhou J."/>
            <person name="Hu Y."/>
            <person name="Li R."/>
            <person name="Zhang F."/>
            <person name="Lei H."/>
            <person name="Li X."/>
            <person name="Hu X."/>
            <person name="Liang C."/>
            <person name="Xu J."/>
            <person name="Wu Z."/>
            <person name="Yu X."/>
        </authorList>
    </citation>
    <scope>NUCLEOTIDE SEQUENCE</scope>
    <source>
        <strain>Henan</strain>
    </source>
</reference>
<feature type="non-terminal residue" evidence="2">
    <location>
        <position position="1271"/>
    </location>
</feature>
<evidence type="ECO:0000313" key="3">
    <source>
        <dbReference type="Proteomes" id="UP000008909"/>
    </source>
</evidence>
<gene>
    <name evidence="2" type="ORF">CLF_108152</name>
</gene>
<proteinExistence type="predicted"/>
<feature type="region of interest" description="Disordered" evidence="1">
    <location>
        <begin position="1139"/>
        <end position="1165"/>
    </location>
</feature>
<name>G7YHQ2_CLOSI</name>
<feature type="compositionally biased region" description="Basic and acidic residues" evidence="1">
    <location>
        <begin position="1094"/>
        <end position="1115"/>
    </location>
</feature>
<dbReference type="AlphaFoldDB" id="G7YHQ2"/>